<dbReference type="EMBL" id="JARKNE010000002">
    <property type="protein sequence ID" value="KAK5842103.1"/>
    <property type="molecule type" value="Genomic_DNA"/>
</dbReference>
<protein>
    <recommendedName>
        <fullName evidence="1">PUB 12/19-like N-terminal domain-containing protein</fullName>
    </recommendedName>
</protein>
<organism evidence="2 3">
    <name type="scientific">Gossypium arboreum</name>
    <name type="common">Tree cotton</name>
    <name type="synonym">Gossypium nanking</name>
    <dbReference type="NCBI Taxonomy" id="29729"/>
    <lineage>
        <taxon>Eukaryota</taxon>
        <taxon>Viridiplantae</taxon>
        <taxon>Streptophyta</taxon>
        <taxon>Embryophyta</taxon>
        <taxon>Tracheophyta</taxon>
        <taxon>Spermatophyta</taxon>
        <taxon>Magnoliopsida</taxon>
        <taxon>eudicotyledons</taxon>
        <taxon>Gunneridae</taxon>
        <taxon>Pentapetalae</taxon>
        <taxon>rosids</taxon>
        <taxon>malvids</taxon>
        <taxon>Malvales</taxon>
        <taxon>Malvaceae</taxon>
        <taxon>Malvoideae</taxon>
        <taxon>Gossypium</taxon>
    </lineage>
</organism>
<name>A0ABR0QT16_GOSAR</name>
<accession>A0ABR0QT16</accession>
<evidence type="ECO:0000259" key="1">
    <source>
        <dbReference type="Pfam" id="PF25368"/>
    </source>
</evidence>
<comment type="caution">
    <text evidence="2">The sequence shown here is derived from an EMBL/GenBank/DDBJ whole genome shotgun (WGS) entry which is preliminary data.</text>
</comment>
<dbReference type="Proteomes" id="UP001358586">
    <property type="component" value="Chromosome 2"/>
</dbReference>
<dbReference type="Pfam" id="PF25368">
    <property type="entry name" value="PUB10_N"/>
    <property type="match status" value="1"/>
</dbReference>
<sequence length="104" mass="11775">MERQIVMDSSSSSDLVREMMEVIETVGSYTGFRVTQRKECLNLVRRLKLLVPLLEEIMELDYSVSGLGLNSLLNLKKALLGAKKLLKTCNYGSKIYLVIIYNAD</sequence>
<evidence type="ECO:0000313" key="3">
    <source>
        <dbReference type="Proteomes" id="UP001358586"/>
    </source>
</evidence>
<evidence type="ECO:0000313" key="2">
    <source>
        <dbReference type="EMBL" id="KAK5842103.1"/>
    </source>
</evidence>
<keyword evidence="3" id="KW-1185">Reference proteome</keyword>
<proteinExistence type="predicted"/>
<reference evidence="2 3" key="1">
    <citation type="submission" date="2023-03" db="EMBL/GenBank/DDBJ databases">
        <title>WGS of Gossypium arboreum.</title>
        <authorList>
            <person name="Yu D."/>
        </authorList>
    </citation>
    <scope>NUCLEOTIDE SEQUENCE [LARGE SCALE GENOMIC DNA]</scope>
    <source>
        <tissue evidence="2">Leaf</tissue>
    </source>
</reference>
<feature type="domain" description="PUB 12/19-like N-terminal" evidence="1">
    <location>
        <begin position="37"/>
        <end position="98"/>
    </location>
</feature>
<gene>
    <name evidence="2" type="ORF">PVK06_004432</name>
</gene>
<dbReference type="InterPro" id="IPR057623">
    <property type="entry name" value="PUB12-19-like_N"/>
</dbReference>